<dbReference type="Proteomes" id="UP001177744">
    <property type="component" value="Unassembled WGS sequence"/>
</dbReference>
<proteinExistence type="predicted"/>
<name>A0AA40LFA2_CNENI</name>
<accession>A0AA40LFA2</accession>
<evidence type="ECO:0000313" key="2">
    <source>
        <dbReference type="EMBL" id="KAK1329443.1"/>
    </source>
</evidence>
<evidence type="ECO:0000256" key="1">
    <source>
        <dbReference type="SAM" id="MobiDB-lite"/>
    </source>
</evidence>
<reference evidence="2" key="1">
    <citation type="submission" date="2023-06" db="EMBL/GenBank/DDBJ databases">
        <title>Reference genome for the Northern bat (Eptesicus nilssonii), a most northern bat species.</title>
        <authorList>
            <person name="Laine V.N."/>
            <person name="Pulliainen A.T."/>
            <person name="Lilley T.M."/>
        </authorList>
    </citation>
    <scope>NUCLEOTIDE SEQUENCE</scope>
    <source>
        <strain evidence="2">BLF_Eptnil</strain>
        <tissue evidence="2">Kidney</tissue>
    </source>
</reference>
<evidence type="ECO:0000313" key="3">
    <source>
        <dbReference type="Proteomes" id="UP001177744"/>
    </source>
</evidence>
<dbReference type="AlphaFoldDB" id="A0AA40LFA2"/>
<protein>
    <submittedName>
        <fullName evidence="2">Uncharacterized protein</fullName>
    </submittedName>
</protein>
<sequence length="24" mass="2557">MPHSRTAGNTDVGAKTLSQVNRCI</sequence>
<feature type="region of interest" description="Disordered" evidence="1">
    <location>
        <begin position="1"/>
        <end position="24"/>
    </location>
</feature>
<comment type="caution">
    <text evidence="2">The sequence shown here is derived from an EMBL/GenBank/DDBJ whole genome shotgun (WGS) entry which is preliminary data.</text>
</comment>
<keyword evidence="3" id="KW-1185">Reference proteome</keyword>
<dbReference type="EMBL" id="JAULJE010000022">
    <property type="protein sequence ID" value="KAK1329443.1"/>
    <property type="molecule type" value="Genomic_DNA"/>
</dbReference>
<organism evidence="2 3">
    <name type="scientific">Cnephaeus nilssonii</name>
    <name type="common">Northern bat</name>
    <name type="synonym">Eptesicus nilssonii</name>
    <dbReference type="NCBI Taxonomy" id="3371016"/>
    <lineage>
        <taxon>Eukaryota</taxon>
        <taxon>Metazoa</taxon>
        <taxon>Chordata</taxon>
        <taxon>Craniata</taxon>
        <taxon>Vertebrata</taxon>
        <taxon>Euteleostomi</taxon>
        <taxon>Mammalia</taxon>
        <taxon>Eutheria</taxon>
        <taxon>Laurasiatheria</taxon>
        <taxon>Chiroptera</taxon>
        <taxon>Yangochiroptera</taxon>
        <taxon>Vespertilionidae</taxon>
        <taxon>Cnephaeus</taxon>
    </lineage>
</organism>
<gene>
    <name evidence="2" type="ORF">QTO34_011629</name>
</gene>